<sequence length="258" mass="29686">MKQLATLLCLCMISVASASTKEKTTYTVGAQDIAYLPHYDFDNEVERGAIWRLLELYAADRQIEFEYVALPIKRLHKALLAGSIDFVFPDNPKWFNQQFKGVKKHYSNAFYEVLGASFVHTSDYNLRIDDVERLSVPSGFSPVFWQSRIDRGDIMLLETTDAVAALRLVVSKRAQVTDLEYSVVEWHKKNHPDFTDIRMSPFLPHDVVAFHLTTVHFPELLADLDAFLLENATLLKQLKQQYGIIDARKQARLIFKMQ</sequence>
<reference evidence="2 3" key="1">
    <citation type="submission" date="2018-11" db="EMBL/GenBank/DDBJ databases">
        <authorList>
            <person name="Ye M.-Q."/>
            <person name="Du Z.-J."/>
        </authorList>
    </citation>
    <scope>NUCLEOTIDE SEQUENCE [LARGE SCALE GENOMIC DNA]</scope>
    <source>
        <strain evidence="2 3">U0105</strain>
    </source>
</reference>
<dbReference type="SUPFAM" id="SSF53850">
    <property type="entry name" value="Periplasmic binding protein-like II"/>
    <property type="match status" value="1"/>
</dbReference>
<protein>
    <recommendedName>
        <fullName evidence="4">Solute-binding protein family 3/N-terminal domain-containing protein</fullName>
    </recommendedName>
</protein>
<evidence type="ECO:0000256" key="1">
    <source>
        <dbReference type="SAM" id="SignalP"/>
    </source>
</evidence>
<keyword evidence="3" id="KW-1185">Reference proteome</keyword>
<dbReference type="OrthoDB" id="5416480at2"/>
<keyword evidence="1" id="KW-0732">Signal</keyword>
<dbReference type="RefSeq" id="WP_124027516.1">
    <property type="nucleotide sequence ID" value="NZ_JBHRSN010000015.1"/>
</dbReference>
<comment type="caution">
    <text evidence="2">The sequence shown here is derived from an EMBL/GenBank/DDBJ whole genome shotgun (WGS) entry which is preliminary data.</text>
</comment>
<organism evidence="2 3">
    <name type="scientific">Alteromonas sediminis</name>
    <dbReference type="NCBI Taxonomy" id="2259342"/>
    <lineage>
        <taxon>Bacteria</taxon>
        <taxon>Pseudomonadati</taxon>
        <taxon>Pseudomonadota</taxon>
        <taxon>Gammaproteobacteria</taxon>
        <taxon>Alteromonadales</taxon>
        <taxon>Alteromonadaceae</taxon>
        <taxon>Alteromonas/Salinimonas group</taxon>
        <taxon>Alteromonas</taxon>
    </lineage>
</organism>
<dbReference type="Proteomes" id="UP000275281">
    <property type="component" value="Unassembled WGS sequence"/>
</dbReference>
<feature type="signal peptide" evidence="1">
    <location>
        <begin position="1"/>
        <end position="18"/>
    </location>
</feature>
<evidence type="ECO:0000313" key="2">
    <source>
        <dbReference type="EMBL" id="RPJ67616.1"/>
    </source>
</evidence>
<gene>
    <name evidence="2" type="ORF">DRW07_08895</name>
</gene>
<feature type="chain" id="PRO_5017947542" description="Solute-binding protein family 3/N-terminal domain-containing protein" evidence="1">
    <location>
        <begin position="19"/>
        <end position="258"/>
    </location>
</feature>
<evidence type="ECO:0008006" key="4">
    <source>
        <dbReference type="Google" id="ProtNLM"/>
    </source>
</evidence>
<dbReference type="EMBL" id="RPOK01000002">
    <property type="protein sequence ID" value="RPJ67616.1"/>
    <property type="molecule type" value="Genomic_DNA"/>
</dbReference>
<proteinExistence type="predicted"/>
<accession>A0A3N5Y3Z0</accession>
<name>A0A3N5Y3Z0_9ALTE</name>
<evidence type="ECO:0000313" key="3">
    <source>
        <dbReference type="Proteomes" id="UP000275281"/>
    </source>
</evidence>
<dbReference type="AlphaFoldDB" id="A0A3N5Y3Z0"/>